<dbReference type="AlphaFoldDB" id="A0A6I9R4H2"/>
<comment type="function">
    <text evidence="8">Part of the twin-arginine translocation (Tat) system that transports large folded proteins containing a characteristic twin-arginine motif in their signal peptide across the thylakoid membrane. Involved in delta pH-dependent protein transport required for chloroplast development, especially thylakoid membrane formation. TATC and TATB mediate precursor recognition, whereas TATA facilitates translocation.</text>
</comment>
<evidence type="ECO:0000256" key="4">
    <source>
        <dbReference type="ARBA" id="ARBA00022927"/>
    </source>
</evidence>
<organism evidence="10 11">
    <name type="scientific">Elaeis guineensis var. tenera</name>
    <name type="common">Oil palm</name>
    <dbReference type="NCBI Taxonomy" id="51953"/>
    <lineage>
        <taxon>Eukaryota</taxon>
        <taxon>Viridiplantae</taxon>
        <taxon>Streptophyta</taxon>
        <taxon>Embryophyta</taxon>
        <taxon>Tracheophyta</taxon>
        <taxon>Spermatophyta</taxon>
        <taxon>Magnoliopsida</taxon>
        <taxon>Liliopsida</taxon>
        <taxon>Arecaceae</taxon>
        <taxon>Arecoideae</taxon>
        <taxon>Cocoseae</taxon>
        <taxon>Elaeidinae</taxon>
        <taxon>Elaeis</taxon>
    </lineage>
</organism>
<dbReference type="GeneID" id="105042230"/>
<dbReference type="GO" id="GO:0006886">
    <property type="term" value="P:intracellular protein transport"/>
    <property type="evidence" value="ECO:0007669"/>
    <property type="project" value="UniProtKB-ARBA"/>
</dbReference>
<dbReference type="NCBIfam" id="TIGR01411">
    <property type="entry name" value="tatAE"/>
    <property type="match status" value="1"/>
</dbReference>
<evidence type="ECO:0000256" key="7">
    <source>
        <dbReference type="ARBA" id="ARBA00023136"/>
    </source>
</evidence>
<keyword evidence="6" id="KW-0811">Translocation</keyword>
<dbReference type="Gene3D" id="1.20.5.3310">
    <property type="match status" value="1"/>
</dbReference>
<dbReference type="RefSeq" id="XP_010917651.1">
    <property type="nucleotide sequence ID" value="XM_010919349.3"/>
</dbReference>
<evidence type="ECO:0000313" key="10">
    <source>
        <dbReference type="Proteomes" id="UP000504607"/>
    </source>
</evidence>
<protein>
    <submittedName>
        <fullName evidence="11">Sec-independent protein translocase protein TATA, chloroplastic isoform X1</fullName>
    </submittedName>
</protein>
<keyword evidence="10" id="KW-1185">Reference proteome</keyword>
<dbReference type="InterPro" id="IPR006312">
    <property type="entry name" value="TatA/E"/>
</dbReference>
<dbReference type="GO" id="GO:0009535">
    <property type="term" value="C:chloroplast thylakoid membrane"/>
    <property type="evidence" value="ECO:0007669"/>
    <property type="project" value="UniProtKB-SubCell"/>
</dbReference>
<accession>A0A6I9R4H2</accession>
<dbReference type="PANTHER" id="PTHR33162:SF1">
    <property type="entry name" value="SEC-INDEPENDENT PROTEIN TRANSLOCASE PROTEIN TATA, CHLOROPLASTIC"/>
    <property type="match status" value="1"/>
</dbReference>
<feature type="region of interest" description="Disordered" evidence="9">
    <location>
        <begin position="108"/>
        <end position="144"/>
    </location>
</feature>
<evidence type="ECO:0000256" key="8">
    <source>
        <dbReference type="ARBA" id="ARBA00025340"/>
    </source>
</evidence>
<dbReference type="InParanoid" id="A0A6I9R4H2"/>
<keyword evidence="5" id="KW-1133">Transmembrane helix</keyword>
<dbReference type="PANTHER" id="PTHR33162">
    <property type="entry name" value="SEC-INDEPENDENT PROTEIN TRANSLOCASE PROTEIN TATA, CHLOROPLASTIC"/>
    <property type="match status" value="1"/>
</dbReference>
<keyword evidence="7" id="KW-0472">Membrane</keyword>
<feature type="compositionally biased region" description="Basic and acidic residues" evidence="9">
    <location>
        <begin position="108"/>
        <end position="118"/>
    </location>
</feature>
<dbReference type="InterPro" id="IPR003369">
    <property type="entry name" value="TatA/B/E"/>
</dbReference>
<comment type="subcellular location">
    <subcellularLocation>
        <location evidence="1">Plastid</location>
        <location evidence="1">Chloroplast thylakoid membrane</location>
        <topology evidence="1">Single-pass membrane protein</topology>
    </subcellularLocation>
</comment>
<gene>
    <name evidence="11" type="primary">LOC105042230</name>
</gene>
<name>A0A6I9R4H2_ELAGV</name>
<proteinExistence type="inferred from homology"/>
<dbReference type="Proteomes" id="UP000504607">
    <property type="component" value="Chromosome 3"/>
</dbReference>
<sequence>MAMSSSTGSLMAACLPTKSSSSPPASLFSSNSPFVSRIGSVGLAARRSRRRDLRCRCLFGLGVPEVAVIAGVAALVFGPSQMPAIGQSFGKTIKSFQQAAKEFEAELKKEAEEAKESPPIEGQKVISSEDEKMELKPSATKEST</sequence>
<evidence type="ECO:0000256" key="6">
    <source>
        <dbReference type="ARBA" id="ARBA00023010"/>
    </source>
</evidence>
<evidence type="ECO:0000313" key="11">
    <source>
        <dbReference type="RefSeq" id="XP_010917651.1"/>
    </source>
</evidence>
<reference evidence="11" key="1">
    <citation type="submission" date="2025-08" db="UniProtKB">
        <authorList>
            <consortium name="RefSeq"/>
        </authorList>
    </citation>
    <scope>IDENTIFICATION</scope>
</reference>
<dbReference type="OrthoDB" id="1923722at2759"/>
<dbReference type="Pfam" id="PF02416">
    <property type="entry name" value="TatA_B_E"/>
    <property type="match status" value="1"/>
</dbReference>
<dbReference type="GO" id="GO:0043953">
    <property type="term" value="P:protein transport by the Tat complex"/>
    <property type="evidence" value="ECO:0007669"/>
    <property type="project" value="InterPro"/>
</dbReference>
<dbReference type="KEGG" id="egu:105042230"/>
<dbReference type="NCBIfam" id="NF011429">
    <property type="entry name" value="PRK14857.1"/>
    <property type="match status" value="1"/>
</dbReference>
<evidence type="ECO:0000256" key="1">
    <source>
        <dbReference type="ARBA" id="ARBA00004581"/>
    </source>
</evidence>
<evidence type="ECO:0000256" key="9">
    <source>
        <dbReference type="SAM" id="MobiDB-lite"/>
    </source>
</evidence>
<keyword evidence="4" id="KW-0653">Protein transport</keyword>
<keyword evidence="3" id="KW-0812">Transmembrane</keyword>
<dbReference type="HAMAP" id="MF_00236">
    <property type="entry name" value="TatA_E"/>
    <property type="match status" value="1"/>
</dbReference>
<dbReference type="FunCoup" id="A0A6I9R4H2">
    <property type="interactions" value="970"/>
</dbReference>
<evidence type="ECO:0000256" key="5">
    <source>
        <dbReference type="ARBA" id="ARBA00022989"/>
    </source>
</evidence>
<evidence type="ECO:0000256" key="2">
    <source>
        <dbReference type="ARBA" id="ARBA00022448"/>
    </source>
</evidence>
<keyword evidence="2" id="KW-0813">Transport</keyword>
<evidence type="ECO:0000256" key="3">
    <source>
        <dbReference type="ARBA" id="ARBA00022692"/>
    </source>
</evidence>